<evidence type="ECO:0000313" key="2">
    <source>
        <dbReference type="Proteomes" id="UP001153332"/>
    </source>
</evidence>
<sequence length="81" mass="8745">MSPITVQAARLASRQALRAPLRQQAIRRFASTKPNNAVGHAPADWGRIIKTRAGNLVIFFPGMALALGWPLGAYKALDGHL</sequence>
<accession>A0ACC2JDJ8</accession>
<gene>
    <name evidence="1" type="ORF">O1611_g8176</name>
</gene>
<protein>
    <submittedName>
        <fullName evidence="1">Uncharacterized protein</fullName>
    </submittedName>
</protein>
<proteinExistence type="predicted"/>
<name>A0ACC2JDJ8_9PEZI</name>
<dbReference type="EMBL" id="JAPUUL010002350">
    <property type="protein sequence ID" value="KAJ8125462.1"/>
    <property type="molecule type" value="Genomic_DNA"/>
</dbReference>
<keyword evidence="2" id="KW-1185">Reference proteome</keyword>
<organism evidence="1 2">
    <name type="scientific">Lasiodiplodia mahajangana</name>
    <dbReference type="NCBI Taxonomy" id="1108764"/>
    <lineage>
        <taxon>Eukaryota</taxon>
        <taxon>Fungi</taxon>
        <taxon>Dikarya</taxon>
        <taxon>Ascomycota</taxon>
        <taxon>Pezizomycotina</taxon>
        <taxon>Dothideomycetes</taxon>
        <taxon>Dothideomycetes incertae sedis</taxon>
        <taxon>Botryosphaeriales</taxon>
        <taxon>Botryosphaeriaceae</taxon>
        <taxon>Lasiodiplodia</taxon>
    </lineage>
</organism>
<reference evidence="1" key="1">
    <citation type="submission" date="2022-12" db="EMBL/GenBank/DDBJ databases">
        <title>Genome Sequence of Lasiodiplodia mahajangana.</title>
        <authorList>
            <person name="Buettner E."/>
        </authorList>
    </citation>
    <scope>NUCLEOTIDE SEQUENCE</scope>
    <source>
        <strain evidence="1">VT137</strain>
    </source>
</reference>
<evidence type="ECO:0000313" key="1">
    <source>
        <dbReference type="EMBL" id="KAJ8125462.1"/>
    </source>
</evidence>
<comment type="caution">
    <text evidence="1">The sequence shown here is derived from an EMBL/GenBank/DDBJ whole genome shotgun (WGS) entry which is preliminary data.</text>
</comment>
<dbReference type="Proteomes" id="UP001153332">
    <property type="component" value="Unassembled WGS sequence"/>
</dbReference>